<evidence type="ECO:0000313" key="2">
    <source>
        <dbReference type="Proteomes" id="UP000002059"/>
    </source>
</evidence>
<dbReference type="VEuPathDB" id="FungiDB:PAAG_11329"/>
<keyword evidence="2" id="KW-1185">Reference proteome</keyword>
<dbReference type="AlphaFoldDB" id="A0A0A2V364"/>
<reference evidence="1 2" key="1">
    <citation type="journal article" date="2011" name="PLoS Genet.">
        <title>Comparative genomic analysis of human fungal pathogens causing paracoccidioidomycosis.</title>
        <authorList>
            <person name="Desjardins C.A."/>
            <person name="Champion M.D."/>
            <person name="Holder J.W."/>
            <person name="Muszewska A."/>
            <person name="Goldberg J."/>
            <person name="Bailao A.M."/>
            <person name="Brigido M.M."/>
            <person name="Ferreira M.E."/>
            <person name="Garcia A.M."/>
            <person name="Grynberg M."/>
            <person name="Gujja S."/>
            <person name="Heiman D.I."/>
            <person name="Henn M.R."/>
            <person name="Kodira C.D."/>
            <person name="Leon-Narvaez H."/>
            <person name="Longo L.V."/>
            <person name="Ma L.J."/>
            <person name="Malavazi I."/>
            <person name="Matsuo A.L."/>
            <person name="Morais F.V."/>
            <person name="Pereira M."/>
            <person name="Rodriguez-Brito S."/>
            <person name="Sakthikumar S."/>
            <person name="Salem-Izacc S.M."/>
            <person name="Sykes S.M."/>
            <person name="Teixeira M.M."/>
            <person name="Vallejo M.C."/>
            <person name="Walter M.E."/>
            <person name="Yandava C."/>
            <person name="Young S."/>
            <person name="Zeng Q."/>
            <person name="Zucker J."/>
            <person name="Felipe M.S."/>
            <person name="Goldman G.H."/>
            <person name="Haas B.J."/>
            <person name="McEwen J.G."/>
            <person name="Nino-Vega G."/>
            <person name="Puccia R."/>
            <person name="San-Blas G."/>
            <person name="Soares C.M."/>
            <person name="Birren B.W."/>
            <person name="Cuomo C.A."/>
        </authorList>
    </citation>
    <scope>NUCLEOTIDE SEQUENCE [LARGE SCALE GENOMIC DNA]</scope>
    <source>
        <strain evidence="2">ATCC MYA-826 / Pb01</strain>
    </source>
</reference>
<dbReference type="Proteomes" id="UP000002059">
    <property type="component" value="Partially assembled WGS sequence"/>
</dbReference>
<dbReference type="GeneID" id="9099929"/>
<dbReference type="OrthoDB" id="10619634at2759"/>
<protein>
    <submittedName>
        <fullName evidence="1">Uncharacterized protein</fullName>
    </submittedName>
</protein>
<accession>A0A0A2V364</accession>
<dbReference type="EMBL" id="KN293994">
    <property type="protein sequence ID" value="KGQ01938.1"/>
    <property type="molecule type" value="Genomic_DNA"/>
</dbReference>
<dbReference type="RefSeq" id="XP_002796632.2">
    <property type="nucleotide sequence ID" value="XM_002796586.2"/>
</dbReference>
<dbReference type="KEGG" id="pbl:PAAG_11329"/>
<organism evidence="1 2">
    <name type="scientific">Paracoccidioides lutzii (strain ATCC MYA-826 / Pb01)</name>
    <name type="common">Paracoccidioides brasiliensis</name>
    <dbReference type="NCBI Taxonomy" id="502779"/>
    <lineage>
        <taxon>Eukaryota</taxon>
        <taxon>Fungi</taxon>
        <taxon>Dikarya</taxon>
        <taxon>Ascomycota</taxon>
        <taxon>Pezizomycotina</taxon>
        <taxon>Eurotiomycetes</taxon>
        <taxon>Eurotiomycetidae</taxon>
        <taxon>Onygenales</taxon>
        <taxon>Ajellomycetaceae</taxon>
        <taxon>Paracoccidioides</taxon>
    </lineage>
</organism>
<name>A0A0A2V364_PARBA</name>
<gene>
    <name evidence="1" type="ORF">PAAG_11329</name>
</gene>
<proteinExistence type="predicted"/>
<dbReference type="HOGENOM" id="CLU_1993296_0_0_1"/>
<evidence type="ECO:0000313" key="1">
    <source>
        <dbReference type="EMBL" id="KGQ01938.1"/>
    </source>
</evidence>
<sequence>MPKGALINLPIPNSCYSEGGIRTYKRCISAGMLPGTQVSAWKAFCRGWRLPLRHPGPSCESRVDPKQIGRCFFQLREQYNGTDNPLASVIRRFDKSKNIYTSINPEIEARFNHSDSEADHQFCCS</sequence>